<keyword evidence="3" id="KW-1185">Reference proteome</keyword>
<comment type="caution">
    <text evidence="2">The sequence shown here is derived from an EMBL/GenBank/DDBJ whole genome shotgun (WGS) entry which is preliminary data.</text>
</comment>
<feature type="region of interest" description="Disordered" evidence="1">
    <location>
        <begin position="329"/>
        <end position="423"/>
    </location>
</feature>
<dbReference type="STRING" id="4846.A0A367JMI6"/>
<accession>A0A367JMI6</accession>
<evidence type="ECO:0000313" key="3">
    <source>
        <dbReference type="Proteomes" id="UP000253551"/>
    </source>
</evidence>
<protein>
    <recommendedName>
        <fullName evidence="4">FAR1 domain-containing protein</fullName>
    </recommendedName>
</protein>
<organism evidence="2 3">
    <name type="scientific">Rhizopus stolonifer</name>
    <name type="common">Rhizopus nigricans</name>
    <dbReference type="NCBI Taxonomy" id="4846"/>
    <lineage>
        <taxon>Eukaryota</taxon>
        <taxon>Fungi</taxon>
        <taxon>Fungi incertae sedis</taxon>
        <taxon>Mucoromycota</taxon>
        <taxon>Mucoromycotina</taxon>
        <taxon>Mucoromycetes</taxon>
        <taxon>Mucorales</taxon>
        <taxon>Mucorineae</taxon>
        <taxon>Rhizopodaceae</taxon>
        <taxon>Rhizopus</taxon>
    </lineage>
</organism>
<dbReference type="EMBL" id="PJQM01003050">
    <property type="protein sequence ID" value="RCH91079.1"/>
    <property type="molecule type" value="Genomic_DNA"/>
</dbReference>
<evidence type="ECO:0000256" key="1">
    <source>
        <dbReference type="SAM" id="MobiDB-lite"/>
    </source>
</evidence>
<proteinExistence type="predicted"/>
<evidence type="ECO:0000313" key="2">
    <source>
        <dbReference type="EMBL" id="RCH91079.1"/>
    </source>
</evidence>
<feature type="region of interest" description="Disordered" evidence="1">
    <location>
        <begin position="1"/>
        <end position="24"/>
    </location>
</feature>
<feature type="region of interest" description="Disordered" evidence="1">
    <location>
        <begin position="476"/>
        <end position="551"/>
    </location>
</feature>
<feature type="region of interest" description="Disordered" evidence="1">
    <location>
        <begin position="634"/>
        <end position="654"/>
    </location>
</feature>
<feature type="compositionally biased region" description="Polar residues" evidence="1">
    <location>
        <begin position="7"/>
        <end position="22"/>
    </location>
</feature>
<gene>
    <name evidence="2" type="ORF">CU098_005669</name>
</gene>
<sequence length="654" mass="75109">MTKRATAKQTNEHNITQLQQGFTPEKQEEQSVYLEPFYERLIGITFPESTSAIEYCRELCAEFGFTVKQEASTHRNIYVYCSREGLPDSLRNPKTNPQRKRPSKRCDCRWRVVLFENEGLWEFRRSLNPEAGKHNHELMHPDEIERNWPKEVTDLIFELARLRMTTQDIRTRVQVQFPNVNWNERRFYNRLSEERQKIKQRDTADRTHDLCQLWSKICALTAGNDELSQFIKHELIALYQTLSDTTQVDVSTLPSPTLYSEDSSEIKEENGIVEDSLGFPDSRRLSKQSASSIPKGFMTVEIPKQTYYIKVHNQRLIQEAQLIRSQRRNRNLSDEAQMYMLQPPRKVSRKGKDRESSLLSTDERISQDNMFQLNHPPYPNSRTNSAPGTPTNGQASTPVLSTPPSIHMQRPQQPSSHQRQAQSIHTSPFVYTYDNNNMSLDSPLPGYIHSQFSNAYHMNTTPSPSSFHAADMQFQFDPSQPPMVRTGNEPNNAANSGSGSTMHSSLQPHNVTHKGTSLAQSMSMQHTNSQTYQHQAPQQSHQNSDIHSSANTNTNHQLYAISPSPILPNKPQIHRPSSQMRMYEQSPENMISNTRTLSPVEAQHQAATYQHNMYMRQAAVTVNHRHPNAVIPMYSQTSPSQDGSRMNIHQNHSQ</sequence>
<feature type="compositionally biased region" description="Polar residues" evidence="1">
    <location>
        <begin position="488"/>
        <end position="551"/>
    </location>
</feature>
<dbReference type="AlphaFoldDB" id="A0A367JMI6"/>
<dbReference type="OrthoDB" id="5573160at2759"/>
<dbReference type="Proteomes" id="UP000253551">
    <property type="component" value="Unassembled WGS sequence"/>
</dbReference>
<reference evidence="2 3" key="1">
    <citation type="journal article" date="2018" name="G3 (Bethesda)">
        <title>Phylogenetic and Phylogenomic Definition of Rhizopus Species.</title>
        <authorList>
            <person name="Gryganskyi A.P."/>
            <person name="Golan J."/>
            <person name="Dolatabadi S."/>
            <person name="Mondo S."/>
            <person name="Robb S."/>
            <person name="Idnurm A."/>
            <person name="Muszewska A."/>
            <person name="Steczkiewicz K."/>
            <person name="Masonjones S."/>
            <person name="Liao H.L."/>
            <person name="Gajdeczka M.T."/>
            <person name="Anike F."/>
            <person name="Vuek A."/>
            <person name="Anishchenko I.M."/>
            <person name="Voigt K."/>
            <person name="de Hoog G.S."/>
            <person name="Smith M.E."/>
            <person name="Heitman J."/>
            <person name="Vilgalys R."/>
            <person name="Stajich J.E."/>
        </authorList>
    </citation>
    <scope>NUCLEOTIDE SEQUENCE [LARGE SCALE GENOMIC DNA]</scope>
    <source>
        <strain evidence="2 3">LSU 92-RS-03</strain>
    </source>
</reference>
<feature type="compositionally biased region" description="Basic and acidic residues" evidence="1">
    <location>
        <begin position="350"/>
        <end position="366"/>
    </location>
</feature>
<name>A0A367JMI6_RHIST</name>
<feature type="compositionally biased region" description="Polar residues" evidence="1">
    <location>
        <begin position="380"/>
        <end position="404"/>
    </location>
</feature>
<evidence type="ECO:0008006" key="4">
    <source>
        <dbReference type="Google" id="ProtNLM"/>
    </source>
</evidence>
<feature type="compositionally biased region" description="Low complexity" evidence="1">
    <location>
        <begin position="409"/>
        <end position="423"/>
    </location>
</feature>